<evidence type="ECO:0000256" key="1">
    <source>
        <dbReference type="ARBA" id="ARBA00022737"/>
    </source>
</evidence>
<dbReference type="InterPro" id="IPR001715">
    <property type="entry name" value="CH_dom"/>
</dbReference>
<dbReference type="EMBL" id="JADGIZ020000084">
    <property type="protein sequence ID" value="KAL2911911.1"/>
    <property type="molecule type" value="Genomic_DNA"/>
</dbReference>
<feature type="domain" description="Calponin-homology (CH)" evidence="4">
    <location>
        <begin position="381"/>
        <end position="498"/>
    </location>
</feature>
<dbReference type="PANTHER" id="PTHR19961">
    <property type="entry name" value="FIMBRIN/PLASTIN"/>
    <property type="match status" value="1"/>
</dbReference>
<keyword evidence="2" id="KW-0009">Actin-binding</keyword>
<dbReference type="Gene3D" id="1.10.418.10">
    <property type="entry name" value="Calponin-like domain"/>
    <property type="match status" value="4"/>
</dbReference>
<organism evidence="5 6">
    <name type="scientific">Polyrhizophydium stewartii</name>
    <dbReference type="NCBI Taxonomy" id="2732419"/>
    <lineage>
        <taxon>Eukaryota</taxon>
        <taxon>Fungi</taxon>
        <taxon>Fungi incertae sedis</taxon>
        <taxon>Chytridiomycota</taxon>
        <taxon>Chytridiomycota incertae sedis</taxon>
        <taxon>Chytridiomycetes</taxon>
        <taxon>Rhizophydiales</taxon>
        <taxon>Rhizophydiales incertae sedis</taxon>
        <taxon>Polyrhizophydium</taxon>
    </lineage>
</organism>
<dbReference type="SMART" id="SM00033">
    <property type="entry name" value="CH"/>
    <property type="match status" value="4"/>
</dbReference>
<comment type="caution">
    <text evidence="5">The sequence shown here is derived from an EMBL/GenBank/DDBJ whole genome shotgun (WGS) entry which is preliminary data.</text>
</comment>
<sequence>MSGFRDFSGGSPAAHVKTLGSSLDEDDWDSDAQPAAAAAAAAAHNPFASQQAQVLQQLQQAQARPPPMPFLVGRPSAPAAPAAHQPAARPPAAAAADWREQQTDDWLLAQSPSATLPPQPAAPIARAHTVAAPPKPHRAVSPLPPAAPPAAVAAAGARMPADDAAAAAAAAAAAQASWRDEKEPDWLDLKRRSATVRAAAAPTPAYAAPRASVGPSPRASAGPAQAPQFRIPANLPASIPAVSLSHKHLPTADADPTFASFAPVSEMGINTTALAARFPFFTASEIAAFHQQFAALDKESQDRVHPSELSTLATKSGESFQAVTAKLTQLNLNDKDGLVSFESFLKAVSKIREEKGVTVGRDDKKIVLHGHNENTTHTINEDEKESFTVHINQQLGGDKDLKARLPIDPRSMQIFAECKDGLILAKLINDAQPGTIDERVLNVAKKLNTFQMTENNNVVVNSAKAIGCSVVNIGAQDIMEGREHLILGLIWQIIKIGLQAFIDIKVHPELFRLLEPGEQLEDFLKLPPEQILLRWFNYHLKKAGHNRKVTNFTTDVKDGENYTILLNQLAPEACSRAPLQTKDLLARAEQILSNADKIGCRKYLTPKTMVEGNQKLNFAFVAHLFNTRPGLEKLTEAEMAQLDEWLFSSEGDREARAFALWLNSLGVEPFVNNLFDDLSDGLILLQAMDKVHPGIVDWKKVNKPAPIASKFKKVENTNYVVVLGKSLKFSLVGIQGSDIVDGNKTLTLGLVWQLMRDHVVQTLKSLSRAGQDITDADIIKWANDTVRAAGKSSTMTTFKDPSLHTGMFFLDLLHAIKKGIVNYELVTSGNTGAAKMNAKYAISIARKLGATIFVLPEDICEVKPKMIMTFVGTIMALAKSGVLSA</sequence>
<feature type="domain" description="Calponin-homology (CH)" evidence="4">
    <location>
        <begin position="652"/>
        <end position="759"/>
    </location>
</feature>
<name>A0ABR4MXH1_9FUNG</name>
<evidence type="ECO:0000313" key="6">
    <source>
        <dbReference type="Proteomes" id="UP001527925"/>
    </source>
</evidence>
<dbReference type="PROSITE" id="PS00020">
    <property type="entry name" value="ACTININ_2"/>
    <property type="match status" value="1"/>
</dbReference>
<protein>
    <submittedName>
        <fullName evidence="5">Fimbrin</fullName>
    </submittedName>
</protein>
<feature type="compositionally biased region" description="Low complexity" evidence="3">
    <location>
        <begin position="50"/>
        <end position="63"/>
    </location>
</feature>
<evidence type="ECO:0000256" key="3">
    <source>
        <dbReference type="SAM" id="MobiDB-lite"/>
    </source>
</evidence>
<proteinExistence type="predicted"/>
<dbReference type="Pfam" id="PF00307">
    <property type="entry name" value="CH"/>
    <property type="match status" value="4"/>
</dbReference>
<dbReference type="InterPro" id="IPR011992">
    <property type="entry name" value="EF-hand-dom_pair"/>
</dbReference>
<dbReference type="SUPFAM" id="SSF47576">
    <property type="entry name" value="Calponin-homology domain, CH-domain"/>
    <property type="match status" value="1"/>
</dbReference>
<dbReference type="InterPro" id="IPR036872">
    <property type="entry name" value="CH_dom_sf"/>
</dbReference>
<keyword evidence="1" id="KW-0677">Repeat</keyword>
<feature type="region of interest" description="Disordered" evidence="3">
    <location>
        <begin position="1"/>
        <end position="149"/>
    </location>
</feature>
<feature type="domain" description="Calponin-homology (CH)" evidence="4">
    <location>
        <begin position="526"/>
        <end position="629"/>
    </location>
</feature>
<accession>A0ABR4MXH1</accession>
<evidence type="ECO:0000259" key="4">
    <source>
        <dbReference type="PROSITE" id="PS50021"/>
    </source>
</evidence>
<dbReference type="PROSITE" id="PS50021">
    <property type="entry name" value="CH"/>
    <property type="match status" value="4"/>
</dbReference>
<feature type="region of interest" description="Disordered" evidence="3">
    <location>
        <begin position="198"/>
        <end position="225"/>
    </location>
</feature>
<dbReference type="Proteomes" id="UP001527925">
    <property type="component" value="Unassembled WGS sequence"/>
</dbReference>
<evidence type="ECO:0000313" key="5">
    <source>
        <dbReference type="EMBL" id="KAL2911911.1"/>
    </source>
</evidence>
<keyword evidence="6" id="KW-1185">Reference proteome</keyword>
<dbReference type="CDD" id="cd21300">
    <property type="entry name" value="CH_FIMB_rpt3"/>
    <property type="match status" value="1"/>
</dbReference>
<feature type="domain" description="Calponin-homology (CH)" evidence="4">
    <location>
        <begin position="772"/>
        <end position="879"/>
    </location>
</feature>
<evidence type="ECO:0000256" key="2">
    <source>
        <dbReference type="ARBA" id="ARBA00023203"/>
    </source>
</evidence>
<reference evidence="5 6" key="1">
    <citation type="submission" date="2023-09" db="EMBL/GenBank/DDBJ databases">
        <title>Pangenome analysis of Batrachochytrium dendrobatidis and related Chytrids.</title>
        <authorList>
            <person name="Yacoub M.N."/>
            <person name="Stajich J.E."/>
            <person name="James T.Y."/>
        </authorList>
    </citation>
    <scope>NUCLEOTIDE SEQUENCE [LARGE SCALE GENOMIC DNA]</scope>
    <source>
        <strain evidence="5 6">JEL0888</strain>
    </source>
</reference>
<dbReference type="InterPro" id="IPR039959">
    <property type="entry name" value="Fimbrin/Plastin"/>
</dbReference>
<dbReference type="SUPFAM" id="SSF47473">
    <property type="entry name" value="EF-hand"/>
    <property type="match status" value="1"/>
</dbReference>
<dbReference type="PANTHER" id="PTHR19961:SF18">
    <property type="entry name" value="FI19014P1"/>
    <property type="match status" value="1"/>
</dbReference>
<feature type="compositionally biased region" description="Low complexity" evidence="3">
    <location>
        <begin position="198"/>
        <end position="212"/>
    </location>
</feature>
<feature type="compositionally biased region" description="Low complexity" evidence="3">
    <location>
        <begin position="75"/>
        <end position="96"/>
    </location>
</feature>
<gene>
    <name evidence="5" type="primary">fim1</name>
    <name evidence="5" type="ORF">HK105_208631</name>
</gene>
<dbReference type="InterPro" id="IPR001589">
    <property type="entry name" value="Actinin_actin-bd_CS"/>
</dbReference>